<sequence length="653" mass="75358">MPLKSLKLVLKRKINKFKGTIGAGNIEIGHIDRNNLLEDFITKKEIKCYEYTDFREIQSIERGNVVRAKFEGEFFALKSLNDDDITIRKVIDELKLLYNIDHENILKFNGISRIEGDIPQISQKNKYLLVLEYANSGTLSTYLDKHFYELNWNDKYRLAFQLASAVLYLHDNKIIHQELYVDNILVHQKVIKLASFGLPSVTFKESSNAFLFDIIPYMDPKSFNTKDYELGNHSDVYSVGVLLWQISSGCQPFRTGGYNANLATAILSGQREDIIDKTPLEYSKLYTECWKLEPAERPSMRKVVTTLETLLNQPEILVIKEDNEKIKDNNATEDDNEEIKDNAAEWVKNILKNKEVQFIPFNDLKNSKLLSVGAFGSVMKAVWTKTDNFVVYKRLINTATKYNALDVFIHELKIHLHLLPNYYSDRIVRCLGISQDVTTKEYLLVMQYANGGDLQNYLNNRNLSWNDKKKLSYQIADGLNYLHNENVLHKDLHSKNIVIHEGNAKIIDFGISKIQDQISGAHTRYRGIIAYIEPKRLLNLDFPYTKSSDVYSFGVLMWEISSGQPPFKDNYCTGGDIKVLALNINNGKRENPVSGTPKEYEELYKKCWNQEPDQRPITKDILDELIKMNFEVNEAINHVRSNVDLENDLFIPT</sequence>
<keyword evidence="3" id="KW-1185">Reference proteome</keyword>
<dbReference type="GO" id="GO:0004674">
    <property type="term" value="F:protein serine/threonine kinase activity"/>
    <property type="evidence" value="ECO:0007669"/>
    <property type="project" value="TreeGrafter"/>
</dbReference>
<dbReference type="EMBL" id="JEMT01015139">
    <property type="protein sequence ID" value="EXX72672.1"/>
    <property type="molecule type" value="Genomic_DNA"/>
</dbReference>
<dbReference type="InterPro" id="IPR051681">
    <property type="entry name" value="Ser/Thr_Kinases-Pseudokinases"/>
</dbReference>
<dbReference type="PROSITE" id="PS50011">
    <property type="entry name" value="PROTEIN_KINASE_DOM"/>
    <property type="match status" value="2"/>
</dbReference>
<name>A0A015JSY5_RHIIW</name>
<feature type="domain" description="Protein kinase" evidence="1">
    <location>
        <begin position="51"/>
        <end position="311"/>
    </location>
</feature>
<dbReference type="HOGENOM" id="CLU_000288_7_0_1"/>
<dbReference type="InterPro" id="IPR000719">
    <property type="entry name" value="Prot_kinase_dom"/>
</dbReference>
<evidence type="ECO:0000313" key="3">
    <source>
        <dbReference type="Proteomes" id="UP000022910"/>
    </source>
</evidence>
<dbReference type="Pfam" id="PF07714">
    <property type="entry name" value="PK_Tyr_Ser-Thr"/>
    <property type="match status" value="2"/>
</dbReference>
<organism evidence="2 3">
    <name type="scientific">Rhizophagus irregularis (strain DAOM 197198w)</name>
    <name type="common">Glomus intraradices</name>
    <dbReference type="NCBI Taxonomy" id="1432141"/>
    <lineage>
        <taxon>Eukaryota</taxon>
        <taxon>Fungi</taxon>
        <taxon>Fungi incertae sedis</taxon>
        <taxon>Mucoromycota</taxon>
        <taxon>Glomeromycotina</taxon>
        <taxon>Glomeromycetes</taxon>
        <taxon>Glomerales</taxon>
        <taxon>Glomeraceae</taxon>
        <taxon>Rhizophagus</taxon>
    </lineage>
</organism>
<dbReference type="PRINTS" id="PR00109">
    <property type="entry name" value="TYRKINASE"/>
</dbReference>
<dbReference type="Gene3D" id="1.10.510.10">
    <property type="entry name" value="Transferase(Phosphotransferase) domain 1"/>
    <property type="match status" value="2"/>
</dbReference>
<feature type="domain" description="Protein kinase" evidence="1">
    <location>
        <begin position="364"/>
        <end position="626"/>
    </location>
</feature>
<dbReference type="PANTHER" id="PTHR44329">
    <property type="entry name" value="SERINE/THREONINE-PROTEIN KINASE TNNI3K-RELATED"/>
    <property type="match status" value="1"/>
</dbReference>
<dbReference type="InterPro" id="IPR011009">
    <property type="entry name" value="Kinase-like_dom_sf"/>
</dbReference>
<evidence type="ECO:0000313" key="2">
    <source>
        <dbReference type="EMBL" id="EXX72672.1"/>
    </source>
</evidence>
<dbReference type="STRING" id="1432141.A0A015JSY5"/>
<protein>
    <submittedName>
        <fullName evidence="2">Rad53p</fullName>
    </submittedName>
</protein>
<comment type="caution">
    <text evidence="2">The sequence shown here is derived from an EMBL/GenBank/DDBJ whole genome shotgun (WGS) entry which is preliminary data.</text>
</comment>
<reference evidence="2 3" key="1">
    <citation type="submission" date="2014-02" db="EMBL/GenBank/DDBJ databases">
        <title>Single nucleus genome sequencing reveals high similarity among nuclei of an endomycorrhizal fungus.</title>
        <authorList>
            <person name="Lin K."/>
            <person name="Geurts R."/>
            <person name="Zhang Z."/>
            <person name="Limpens E."/>
            <person name="Saunders D.G."/>
            <person name="Mu D."/>
            <person name="Pang E."/>
            <person name="Cao H."/>
            <person name="Cha H."/>
            <person name="Lin T."/>
            <person name="Zhou Q."/>
            <person name="Shang Y."/>
            <person name="Li Y."/>
            <person name="Ivanov S."/>
            <person name="Sharma T."/>
            <person name="Velzen R.V."/>
            <person name="Ruijter N.D."/>
            <person name="Aanen D.K."/>
            <person name="Win J."/>
            <person name="Kamoun S."/>
            <person name="Bisseling T."/>
            <person name="Huang S."/>
        </authorList>
    </citation>
    <scope>NUCLEOTIDE SEQUENCE [LARGE SCALE GENOMIC DNA]</scope>
    <source>
        <strain evidence="3">DAOM197198w</strain>
    </source>
</reference>
<dbReference type="AlphaFoldDB" id="A0A015JSY5"/>
<gene>
    <name evidence="2" type="ORF">RirG_067120</name>
</gene>
<dbReference type="InterPro" id="IPR001245">
    <property type="entry name" value="Ser-Thr/Tyr_kinase_cat_dom"/>
</dbReference>
<accession>A0A015JSY5</accession>
<dbReference type="SUPFAM" id="SSF56112">
    <property type="entry name" value="Protein kinase-like (PK-like)"/>
    <property type="match status" value="2"/>
</dbReference>
<evidence type="ECO:0000259" key="1">
    <source>
        <dbReference type="PROSITE" id="PS50011"/>
    </source>
</evidence>
<dbReference type="GO" id="GO:0005524">
    <property type="term" value="F:ATP binding"/>
    <property type="evidence" value="ECO:0007669"/>
    <property type="project" value="InterPro"/>
</dbReference>
<proteinExistence type="predicted"/>
<dbReference type="Proteomes" id="UP000022910">
    <property type="component" value="Unassembled WGS sequence"/>
</dbReference>